<name>A0ABX5IV75_9GAMM</name>
<evidence type="ECO:0000256" key="2">
    <source>
        <dbReference type="SAM" id="MobiDB-lite"/>
    </source>
</evidence>
<proteinExistence type="predicted"/>
<dbReference type="Proteomes" id="UP000241895">
    <property type="component" value="Unassembled WGS sequence"/>
</dbReference>
<feature type="chain" id="PRO_5047033997" description="Peptidase C39-like domain-containing protein" evidence="3">
    <location>
        <begin position="28"/>
        <end position="317"/>
    </location>
</feature>
<dbReference type="PROSITE" id="PS51257">
    <property type="entry name" value="PROKAR_LIPOPROTEIN"/>
    <property type="match status" value="1"/>
</dbReference>
<feature type="domain" description="Peptidase C39-like" evidence="4">
    <location>
        <begin position="48"/>
        <end position="158"/>
    </location>
</feature>
<evidence type="ECO:0000313" key="5">
    <source>
        <dbReference type="EMBL" id="PTL93945.1"/>
    </source>
</evidence>
<dbReference type="EMBL" id="PXNS01000007">
    <property type="protein sequence ID" value="PTL93945.1"/>
    <property type="molecule type" value="Genomic_DNA"/>
</dbReference>
<dbReference type="Pfam" id="PF13529">
    <property type="entry name" value="Peptidase_C39_2"/>
    <property type="match status" value="1"/>
</dbReference>
<comment type="caution">
    <text evidence="5">The sequence shown here is derived from an EMBL/GenBank/DDBJ whole genome shotgun (WGS) entry which is preliminary data.</text>
</comment>
<reference evidence="5 6" key="1">
    <citation type="submission" date="2018-03" db="EMBL/GenBank/DDBJ databases">
        <authorList>
            <person name="Zhou J."/>
            <person name="Li X."/>
            <person name="Xue M."/>
            <person name="Yin J."/>
        </authorList>
    </citation>
    <scope>NUCLEOTIDE SEQUENCE [LARGE SCALE GENOMIC DNA]</scope>
    <source>
        <strain evidence="5 6">SYSU ZJ2214</strain>
    </source>
</reference>
<feature type="signal peptide" evidence="3">
    <location>
        <begin position="1"/>
        <end position="27"/>
    </location>
</feature>
<protein>
    <recommendedName>
        <fullName evidence="4">Peptidase C39-like domain-containing protein</fullName>
    </recommendedName>
</protein>
<dbReference type="SUPFAM" id="SSF48452">
    <property type="entry name" value="TPR-like"/>
    <property type="match status" value="1"/>
</dbReference>
<dbReference type="NCBIfam" id="NF033920">
    <property type="entry name" value="C39_PA2778_fam"/>
    <property type="match status" value="1"/>
</dbReference>
<evidence type="ECO:0000256" key="3">
    <source>
        <dbReference type="SAM" id="SignalP"/>
    </source>
</evidence>
<feature type="repeat" description="TPR" evidence="1">
    <location>
        <begin position="234"/>
        <end position="267"/>
    </location>
</feature>
<dbReference type="InterPro" id="IPR039563">
    <property type="entry name" value="Peptidase_C39_single_dom"/>
</dbReference>
<dbReference type="CDD" id="cd02549">
    <property type="entry name" value="Peptidase_C39A"/>
    <property type="match status" value="1"/>
</dbReference>
<keyword evidence="1" id="KW-0802">TPR repeat</keyword>
<dbReference type="InterPro" id="IPR011990">
    <property type="entry name" value="TPR-like_helical_dom_sf"/>
</dbReference>
<accession>A0ABX5IV75</accession>
<dbReference type="InterPro" id="IPR019734">
    <property type="entry name" value="TPR_rpt"/>
</dbReference>
<dbReference type="Pfam" id="PF13432">
    <property type="entry name" value="TPR_16"/>
    <property type="match status" value="1"/>
</dbReference>
<feature type="region of interest" description="Disordered" evidence="2">
    <location>
        <begin position="295"/>
        <end position="317"/>
    </location>
</feature>
<dbReference type="SMART" id="SM00028">
    <property type="entry name" value="TPR"/>
    <property type="match status" value="2"/>
</dbReference>
<evidence type="ECO:0000313" key="6">
    <source>
        <dbReference type="Proteomes" id="UP000241895"/>
    </source>
</evidence>
<dbReference type="PROSITE" id="PS50005">
    <property type="entry name" value="TPR"/>
    <property type="match status" value="1"/>
</dbReference>
<dbReference type="InterPro" id="IPR039564">
    <property type="entry name" value="Peptidase_C39-like"/>
</dbReference>
<keyword evidence="6" id="KW-1185">Reference proteome</keyword>
<sequence>MRVMRSFVSSARLAGALSLVMWLTACASAPELDHSVTATLPQRQLLEDVPFHPQRDYQCGPATLAMVLNHAGVDVGVDQLIPEIYVPSRKGSFQPEMLAASRRHGRIPFTLAPRFASLLEEVDAGRAVVVLQNLSLPAFPLWHFAVVNGYDLESEEVLLRTGVTRQDATDFGRFDATWQRSERWAFVALTPGELPVTIAPEAAIQATSDFERVQGPEQSLPAWQALVDRFPEEAMGYFALANAYHAAGQPDAAIDAWRSAVANDPSLAPAWLNLGLTLASQGDDEGAREALRRAASLDGPWQQGAREALNEQQGGAR</sequence>
<dbReference type="Gene3D" id="3.90.70.10">
    <property type="entry name" value="Cysteine proteinases"/>
    <property type="match status" value="1"/>
</dbReference>
<gene>
    <name evidence="5" type="ORF">C6W88_13420</name>
</gene>
<evidence type="ECO:0000256" key="1">
    <source>
        <dbReference type="PROSITE-ProRule" id="PRU00339"/>
    </source>
</evidence>
<evidence type="ECO:0000259" key="4">
    <source>
        <dbReference type="Pfam" id="PF13529"/>
    </source>
</evidence>
<dbReference type="Gene3D" id="1.25.40.10">
    <property type="entry name" value="Tetratricopeptide repeat domain"/>
    <property type="match status" value="1"/>
</dbReference>
<organism evidence="5 6">
    <name type="scientific">Halomonas litopenaei</name>
    <dbReference type="NCBI Taxonomy" id="2109328"/>
    <lineage>
        <taxon>Bacteria</taxon>
        <taxon>Pseudomonadati</taxon>
        <taxon>Pseudomonadota</taxon>
        <taxon>Gammaproteobacteria</taxon>
        <taxon>Oceanospirillales</taxon>
        <taxon>Halomonadaceae</taxon>
        <taxon>Halomonas</taxon>
    </lineage>
</organism>
<keyword evidence="3" id="KW-0732">Signal</keyword>